<organism evidence="3 4">
    <name type="scientific">Serendipita vermifera MAFF 305830</name>
    <dbReference type="NCBI Taxonomy" id="933852"/>
    <lineage>
        <taxon>Eukaryota</taxon>
        <taxon>Fungi</taxon>
        <taxon>Dikarya</taxon>
        <taxon>Basidiomycota</taxon>
        <taxon>Agaricomycotina</taxon>
        <taxon>Agaricomycetes</taxon>
        <taxon>Sebacinales</taxon>
        <taxon>Serendipitaceae</taxon>
        <taxon>Serendipita</taxon>
    </lineage>
</organism>
<gene>
    <name evidence="3" type="ORF">M408DRAFT_19426</name>
</gene>
<keyword evidence="4" id="KW-1185">Reference proteome</keyword>
<reference evidence="3 4" key="1">
    <citation type="submission" date="2014-04" db="EMBL/GenBank/DDBJ databases">
        <authorList>
            <consortium name="DOE Joint Genome Institute"/>
            <person name="Kuo A."/>
            <person name="Zuccaro A."/>
            <person name="Kohler A."/>
            <person name="Nagy L.G."/>
            <person name="Floudas D."/>
            <person name="Copeland A."/>
            <person name="Barry K.W."/>
            <person name="Cichocki N."/>
            <person name="Veneault-Fourrey C."/>
            <person name="LaButti K."/>
            <person name="Lindquist E.A."/>
            <person name="Lipzen A."/>
            <person name="Lundell T."/>
            <person name="Morin E."/>
            <person name="Murat C."/>
            <person name="Sun H."/>
            <person name="Tunlid A."/>
            <person name="Henrissat B."/>
            <person name="Grigoriev I.V."/>
            <person name="Hibbett D.S."/>
            <person name="Martin F."/>
            <person name="Nordberg H.P."/>
            <person name="Cantor M.N."/>
            <person name="Hua S.X."/>
        </authorList>
    </citation>
    <scope>NUCLEOTIDE SEQUENCE [LARGE SCALE GENOMIC DNA]</scope>
    <source>
        <strain evidence="3 4">MAFF 305830</strain>
    </source>
</reference>
<proteinExistence type="predicted"/>
<keyword evidence="2" id="KW-0812">Transmembrane</keyword>
<feature type="transmembrane region" description="Helical" evidence="2">
    <location>
        <begin position="269"/>
        <end position="292"/>
    </location>
</feature>
<dbReference type="EMBL" id="KN824277">
    <property type="protein sequence ID" value="KIM34531.1"/>
    <property type="molecule type" value="Genomic_DNA"/>
</dbReference>
<keyword evidence="2" id="KW-0472">Membrane</keyword>
<keyword evidence="2" id="KW-1133">Transmembrane helix</keyword>
<evidence type="ECO:0000313" key="3">
    <source>
        <dbReference type="EMBL" id="KIM34531.1"/>
    </source>
</evidence>
<dbReference type="HOGENOM" id="CLU_872000_0_0_1"/>
<dbReference type="Proteomes" id="UP000054097">
    <property type="component" value="Unassembled WGS sequence"/>
</dbReference>
<evidence type="ECO:0000313" key="4">
    <source>
        <dbReference type="Proteomes" id="UP000054097"/>
    </source>
</evidence>
<reference evidence="4" key="2">
    <citation type="submission" date="2015-01" db="EMBL/GenBank/DDBJ databases">
        <title>Evolutionary Origins and Diversification of the Mycorrhizal Mutualists.</title>
        <authorList>
            <consortium name="DOE Joint Genome Institute"/>
            <consortium name="Mycorrhizal Genomics Consortium"/>
            <person name="Kohler A."/>
            <person name="Kuo A."/>
            <person name="Nagy L.G."/>
            <person name="Floudas D."/>
            <person name="Copeland A."/>
            <person name="Barry K.W."/>
            <person name="Cichocki N."/>
            <person name="Veneault-Fourrey C."/>
            <person name="LaButti K."/>
            <person name="Lindquist E.A."/>
            <person name="Lipzen A."/>
            <person name="Lundell T."/>
            <person name="Morin E."/>
            <person name="Murat C."/>
            <person name="Riley R."/>
            <person name="Ohm R."/>
            <person name="Sun H."/>
            <person name="Tunlid A."/>
            <person name="Henrissat B."/>
            <person name="Grigoriev I.V."/>
            <person name="Hibbett D.S."/>
            <person name="Martin F."/>
        </authorList>
    </citation>
    <scope>NUCLEOTIDE SEQUENCE [LARGE SCALE GENOMIC DNA]</scope>
    <source>
        <strain evidence="4">MAFF 305830</strain>
    </source>
</reference>
<sequence length="319" mass="35160">MAVSRCGETKADSLEEFHTQFESIAVFWITKRTGVDSLGEVDLLRGGKIVRLRVSSIQSEWNDVEKECGEYKDIVSALQDTYSTFSSKQSSFNSADSPLEPKSWDEEDDEDIDQRDGYEPASVPKIDVDSMIEAVKNSAKGDIPIVKRNVETIQSEVEKYSATLQDSTQTAAHGAIFAEMAQKLCTILLDETVPIEDIHGHISKMQRLAQLAQRSVARTTKSFLNLRINMNKIGESLGGDASTLVKQQDAERARYKEADDDRDTITGGAIVAGAIAGFFFPAAIPLIAKVAYEARKDKKKVMKGMPVLQVGISLPTVKY</sequence>
<protein>
    <submittedName>
        <fullName evidence="3">Uncharacterized protein</fullName>
    </submittedName>
</protein>
<accession>A0A0C3BT37</accession>
<evidence type="ECO:0000256" key="1">
    <source>
        <dbReference type="SAM" id="MobiDB-lite"/>
    </source>
</evidence>
<dbReference type="AlphaFoldDB" id="A0A0C3BT37"/>
<name>A0A0C3BT37_SERVB</name>
<feature type="compositionally biased region" description="Low complexity" evidence="1">
    <location>
        <begin position="87"/>
        <end position="97"/>
    </location>
</feature>
<feature type="region of interest" description="Disordered" evidence="1">
    <location>
        <begin position="87"/>
        <end position="120"/>
    </location>
</feature>
<evidence type="ECO:0000256" key="2">
    <source>
        <dbReference type="SAM" id="Phobius"/>
    </source>
</evidence>